<name>C3ZSU3_BRAFL</name>
<dbReference type="InParanoid" id="C3ZSU3"/>
<protein>
    <recommendedName>
        <fullName evidence="1">Death domain-containing protein</fullName>
    </recommendedName>
</protein>
<dbReference type="PANTHER" id="PTHR15077">
    <property type="entry name" value="FAS-ASSOCIATING DEATH DOMAIN-CONTAINING PROTEIN FADD"/>
    <property type="match status" value="1"/>
</dbReference>
<dbReference type="CDD" id="cd01670">
    <property type="entry name" value="Death"/>
    <property type="match status" value="1"/>
</dbReference>
<dbReference type="InterPro" id="IPR000488">
    <property type="entry name" value="Death_dom"/>
</dbReference>
<reference evidence="2" key="1">
    <citation type="journal article" date="2008" name="Nature">
        <title>The amphioxus genome and the evolution of the chordate karyotype.</title>
        <authorList>
            <consortium name="US DOE Joint Genome Institute (JGI-PGF)"/>
            <person name="Putnam N.H."/>
            <person name="Butts T."/>
            <person name="Ferrier D.E.K."/>
            <person name="Furlong R.F."/>
            <person name="Hellsten U."/>
            <person name="Kawashima T."/>
            <person name="Robinson-Rechavi M."/>
            <person name="Shoguchi E."/>
            <person name="Terry A."/>
            <person name="Yu J.-K."/>
            <person name="Benito-Gutierrez E.L."/>
            <person name="Dubchak I."/>
            <person name="Garcia-Fernandez J."/>
            <person name="Gibson-Brown J.J."/>
            <person name="Grigoriev I.V."/>
            <person name="Horton A.C."/>
            <person name="de Jong P.J."/>
            <person name="Jurka J."/>
            <person name="Kapitonov V.V."/>
            <person name="Kohara Y."/>
            <person name="Kuroki Y."/>
            <person name="Lindquist E."/>
            <person name="Lucas S."/>
            <person name="Osoegawa K."/>
            <person name="Pennacchio L.A."/>
            <person name="Salamov A.A."/>
            <person name="Satou Y."/>
            <person name="Sauka-Spengler T."/>
            <person name="Schmutz J."/>
            <person name="Shin-I T."/>
            <person name="Toyoda A."/>
            <person name="Bronner-Fraser M."/>
            <person name="Fujiyama A."/>
            <person name="Holland L.Z."/>
            <person name="Holland P.W.H."/>
            <person name="Satoh N."/>
            <person name="Rokhsar D.S."/>
        </authorList>
    </citation>
    <scope>NUCLEOTIDE SEQUENCE [LARGE SCALE GENOMIC DNA]</scope>
    <source>
        <strain evidence="2">S238N-H82</strain>
        <tissue evidence="2">Testes</tissue>
    </source>
</reference>
<dbReference type="InterPro" id="IPR016729">
    <property type="entry name" value="FADD"/>
</dbReference>
<dbReference type="AlphaFoldDB" id="C3ZSU3"/>
<dbReference type="InterPro" id="IPR011029">
    <property type="entry name" value="DEATH-like_dom_sf"/>
</dbReference>
<proteinExistence type="predicted"/>
<gene>
    <name evidence="2" type="ORF">BRAFLDRAFT_63432</name>
</gene>
<dbReference type="SMART" id="SM00005">
    <property type="entry name" value="DEATH"/>
    <property type="match status" value="1"/>
</dbReference>
<dbReference type="PROSITE" id="PS50017">
    <property type="entry name" value="DEATH_DOMAIN"/>
    <property type="match status" value="1"/>
</dbReference>
<dbReference type="PANTHER" id="PTHR15077:SF9">
    <property type="entry name" value="C-TERMINAL OF ROC (COR) DOMAIN-CONTAINING PROTEIN"/>
    <property type="match status" value="1"/>
</dbReference>
<dbReference type="EMBL" id="GG666674">
    <property type="protein sequence ID" value="EEN44495.1"/>
    <property type="molecule type" value="Genomic_DNA"/>
</dbReference>
<dbReference type="SUPFAM" id="SSF47986">
    <property type="entry name" value="DEATH domain"/>
    <property type="match status" value="1"/>
</dbReference>
<sequence>MAGADARRYFDFIKENASKDWENLLVASCLGVEWTVIERIEAANPDDKSRCMDMLEHWRQRNGKRATMEVLMRALSMAGLHDTLDDLNYKYPGEEAPGQPPINGLARTLPLSDLVWTKTMLP</sequence>
<dbReference type="Gene3D" id="1.10.533.10">
    <property type="entry name" value="Death Domain, Fas"/>
    <property type="match status" value="1"/>
</dbReference>
<evidence type="ECO:0000313" key="2">
    <source>
        <dbReference type="EMBL" id="EEN44495.1"/>
    </source>
</evidence>
<dbReference type="STRING" id="7739.C3ZSU3"/>
<dbReference type="Pfam" id="PF00531">
    <property type="entry name" value="Death"/>
    <property type="match status" value="1"/>
</dbReference>
<organism>
    <name type="scientific">Branchiostoma floridae</name>
    <name type="common">Florida lancelet</name>
    <name type="synonym">Amphioxus</name>
    <dbReference type="NCBI Taxonomy" id="7739"/>
    <lineage>
        <taxon>Eukaryota</taxon>
        <taxon>Metazoa</taxon>
        <taxon>Chordata</taxon>
        <taxon>Cephalochordata</taxon>
        <taxon>Leptocardii</taxon>
        <taxon>Amphioxiformes</taxon>
        <taxon>Branchiostomatidae</taxon>
        <taxon>Branchiostoma</taxon>
    </lineage>
</organism>
<accession>C3ZSU3</accession>
<evidence type="ECO:0000259" key="1">
    <source>
        <dbReference type="PROSITE" id="PS50017"/>
    </source>
</evidence>
<dbReference type="GO" id="GO:0007165">
    <property type="term" value="P:signal transduction"/>
    <property type="evidence" value="ECO:0007669"/>
    <property type="project" value="InterPro"/>
</dbReference>
<feature type="domain" description="Death" evidence="1">
    <location>
        <begin position="26"/>
        <end position="91"/>
    </location>
</feature>